<feature type="domain" description="Glycosyl transferase family 28 C-terminal" evidence="13">
    <location>
        <begin position="194"/>
        <end position="336"/>
    </location>
</feature>
<evidence type="ECO:0000256" key="6">
    <source>
        <dbReference type="ARBA" id="ARBA00022984"/>
    </source>
</evidence>
<gene>
    <name evidence="10" type="primary">murG</name>
    <name evidence="14" type="ORF">A2840_00030</name>
</gene>
<dbReference type="GO" id="GO:0008360">
    <property type="term" value="P:regulation of cell shape"/>
    <property type="evidence" value="ECO:0007669"/>
    <property type="project" value="UniProtKB-KW"/>
</dbReference>
<dbReference type="HAMAP" id="MF_00033">
    <property type="entry name" value="MurG"/>
    <property type="match status" value="1"/>
</dbReference>
<evidence type="ECO:0000256" key="1">
    <source>
        <dbReference type="ARBA" id="ARBA00022475"/>
    </source>
</evidence>
<comment type="caution">
    <text evidence="14">The sequence shown here is derived from an EMBL/GenBank/DDBJ whole genome shotgun (WGS) entry which is preliminary data.</text>
</comment>
<dbReference type="GO" id="GO:0009252">
    <property type="term" value="P:peptidoglycan biosynthetic process"/>
    <property type="evidence" value="ECO:0007669"/>
    <property type="project" value="UniProtKB-UniRule"/>
</dbReference>
<accession>A0A1G1Y7E5</accession>
<comment type="similarity">
    <text evidence="10">Belongs to the glycosyltransferase 28 family. MurG subfamily.</text>
</comment>
<dbReference type="InterPro" id="IPR006009">
    <property type="entry name" value="GlcNAc_MurG"/>
</dbReference>
<keyword evidence="2 10" id="KW-0132">Cell division</keyword>
<evidence type="ECO:0000259" key="12">
    <source>
        <dbReference type="Pfam" id="PF03033"/>
    </source>
</evidence>
<comment type="function">
    <text evidence="10">Cell wall formation. Catalyzes the transfer of a GlcNAc subunit on undecaprenyl-pyrophosphoryl-MurNAc-pentapeptide (lipid intermediate I) to form undecaprenyl-pyrophosphoryl-MurNAc-(pentapeptide)GlcNAc (lipid intermediate II).</text>
</comment>
<dbReference type="GO" id="GO:0005975">
    <property type="term" value="P:carbohydrate metabolic process"/>
    <property type="evidence" value="ECO:0007669"/>
    <property type="project" value="InterPro"/>
</dbReference>
<dbReference type="CDD" id="cd03785">
    <property type="entry name" value="GT28_MurG"/>
    <property type="match status" value="1"/>
</dbReference>
<keyword evidence="4 10" id="KW-0808">Transferase</keyword>
<keyword evidence="9 10" id="KW-0961">Cell wall biogenesis/degradation</keyword>
<dbReference type="SUPFAM" id="SSF53756">
    <property type="entry name" value="UDP-Glycosyltransferase/glycogen phosphorylase"/>
    <property type="match status" value="1"/>
</dbReference>
<feature type="transmembrane region" description="Helical" evidence="11">
    <location>
        <begin position="101"/>
        <end position="120"/>
    </location>
</feature>
<dbReference type="Proteomes" id="UP000178385">
    <property type="component" value="Unassembled WGS sequence"/>
</dbReference>
<dbReference type="GO" id="GO:0050511">
    <property type="term" value="F:undecaprenyldiphospho-muramoylpentapeptide beta-N-acetylglucosaminyltransferase activity"/>
    <property type="evidence" value="ECO:0007669"/>
    <property type="project" value="UniProtKB-UniRule"/>
</dbReference>
<evidence type="ECO:0000256" key="10">
    <source>
        <dbReference type="HAMAP-Rule" id="MF_00033"/>
    </source>
</evidence>
<keyword evidence="11" id="KW-0812">Transmembrane</keyword>
<keyword evidence="7 10" id="KW-0472">Membrane</keyword>
<evidence type="ECO:0000256" key="5">
    <source>
        <dbReference type="ARBA" id="ARBA00022960"/>
    </source>
</evidence>
<dbReference type="EC" id="2.4.1.227" evidence="10"/>
<dbReference type="Gene3D" id="3.40.50.2000">
    <property type="entry name" value="Glycogen Phosphorylase B"/>
    <property type="match status" value="2"/>
</dbReference>
<evidence type="ECO:0000259" key="13">
    <source>
        <dbReference type="Pfam" id="PF04101"/>
    </source>
</evidence>
<feature type="transmembrane region" description="Helical" evidence="11">
    <location>
        <begin position="77"/>
        <end position="95"/>
    </location>
</feature>
<sequence>MQNKTSMNIFLSGGGTIGSVSPLLAIYQHIAARNSEVKFVWVGTRNGPEQKIVASYNLEFEPIFAGKLRRYASLANLIDPIFILFGFFQSLLLIARYRPAIILSAGGFVSVPLVFAGWLLRVPALIHQQDVEPGLANKLMAPFAKIITVTFSESKPAFPAKKTRVTGNPVRADILTGDRQEAIGYFSLEPDIPTVLVIGGGTGATTVNKLVVDSLDELVIFCQVIHLTGGRMDQIVTHRRYHGFEFLTDELKHAYAAADLVVSRAGMSALTELAALSKPTIVIPISGSHQESNASVFLKNNAVVLMREQKITATQFAEAVRGLLSDPATLRNLSRNIGSVLPTDATERISSMLY</sequence>
<feature type="binding site" evidence="10">
    <location>
        <position position="171"/>
    </location>
    <ligand>
        <name>UDP-N-acetyl-alpha-D-glucosamine</name>
        <dbReference type="ChEBI" id="CHEBI:57705"/>
    </ligand>
</feature>
<comment type="pathway">
    <text evidence="10">Cell wall biogenesis; peptidoglycan biosynthesis.</text>
</comment>
<dbReference type="UniPathway" id="UPA00219"/>
<dbReference type="PANTHER" id="PTHR21015">
    <property type="entry name" value="UDP-N-ACETYLGLUCOSAMINE--N-ACETYLMURAMYL-(PENTAPEPTIDE) PYROPHOSPHORYL-UNDECAPRENOL N-ACETYLGLUCOSAMINE TRANSFERASE 1"/>
    <property type="match status" value="1"/>
</dbReference>
<dbReference type="PANTHER" id="PTHR21015:SF27">
    <property type="entry name" value="UDP-N-ACETYLGLUCOSAMINE--N-ACETYLMURAMYL-(PENTAPEPTIDE) PYROPHOSPHORYL-UNDECAPRENOL N-ACETYLGLUCOSAMINE TRANSFERASE"/>
    <property type="match status" value="1"/>
</dbReference>
<keyword evidence="8 10" id="KW-0131">Cell cycle</keyword>
<evidence type="ECO:0000256" key="2">
    <source>
        <dbReference type="ARBA" id="ARBA00022618"/>
    </source>
</evidence>
<evidence type="ECO:0000256" key="4">
    <source>
        <dbReference type="ARBA" id="ARBA00022679"/>
    </source>
</evidence>
<keyword evidence="11" id="KW-1133">Transmembrane helix</keyword>
<feature type="domain" description="Glycosyltransferase family 28 N-terminal" evidence="12">
    <location>
        <begin position="9"/>
        <end position="146"/>
    </location>
</feature>
<evidence type="ECO:0000256" key="3">
    <source>
        <dbReference type="ARBA" id="ARBA00022676"/>
    </source>
</evidence>
<dbReference type="GO" id="GO:0071555">
    <property type="term" value="P:cell wall organization"/>
    <property type="evidence" value="ECO:0007669"/>
    <property type="project" value="UniProtKB-KW"/>
</dbReference>
<dbReference type="InterPro" id="IPR007235">
    <property type="entry name" value="Glyco_trans_28_C"/>
</dbReference>
<feature type="binding site" evidence="10">
    <location>
        <position position="290"/>
    </location>
    <ligand>
        <name>UDP-N-acetyl-alpha-D-glucosamine</name>
        <dbReference type="ChEBI" id="CHEBI:57705"/>
    </ligand>
</feature>
<dbReference type="AlphaFoldDB" id="A0A1G1Y7E5"/>
<dbReference type="GO" id="GO:0005886">
    <property type="term" value="C:plasma membrane"/>
    <property type="evidence" value="ECO:0007669"/>
    <property type="project" value="UniProtKB-SubCell"/>
</dbReference>
<dbReference type="InterPro" id="IPR004276">
    <property type="entry name" value="GlycoTrans_28_N"/>
</dbReference>
<keyword evidence="3 10" id="KW-0328">Glycosyltransferase</keyword>
<evidence type="ECO:0000313" key="14">
    <source>
        <dbReference type="EMBL" id="OGY47660.1"/>
    </source>
</evidence>
<keyword evidence="6 10" id="KW-0573">Peptidoglycan synthesis</keyword>
<organism evidence="14 15">
    <name type="scientific">Candidatus Buchananbacteria bacterium RIFCSPHIGHO2_01_FULL_47_11b</name>
    <dbReference type="NCBI Taxonomy" id="1797537"/>
    <lineage>
        <taxon>Bacteria</taxon>
        <taxon>Candidatus Buchananiibacteriota</taxon>
    </lineage>
</organism>
<comment type="caution">
    <text evidence="10">Lacks conserved residue(s) required for the propagation of feature annotation.</text>
</comment>
<proteinExistence type="inferred from homology"/>
<dbReference type="GO" id="GO:0051991">
    <property type="term" value="F:UDP-N-acetyl-D-glucosamine:N-acetylmuramoyl-L-alanyl-D-glutamyl-meso-2,6-diaminopimelyl-D-alanyl-D-alanine-diphosphoundecaprenol 4-beta-N-acetylglucosaminlytransferase activity"/>
    <property type="evidence" value="ECO:0007669"/>
    <property type="project" value="RHEA"/>
</dbReference>
<evidence type="ECO:0000256" key="11">
    <source>
        <dbReference type="SAM" id="Phobius"/>
    </source>
</evidence>
<comment type="catalytic activity">
    <reaction evidence="10">
        <text>di-trans,octa-cis-undecaprenyl diphospho-N-acetyl-alpha-D-muramoyl-L-alanyl-D-glutamyl-meso-2,6-diaminopimeloyl-D-alanyl-D-alanine + UDP-N-acetyl-alpha-D-glucosamine = di-trans,octa-cis-undecaprenyl diphospho-[N-acetyl-alpha-D-glucosaminyl-(1-&gt;4)]-N-acetyl-alpha-D-muramoyl-L-alanyl-D-glutamyl-meso-2,6-diaminopimeloyl-D-alanyl-D-alanine + UDP + H(+)</text>
        <dbReference type="Rhea" id="RHEA:31227"/>
        <dbReference type="ChEBI" id="CHEBI:15378"/>
        <dbReference type="ChEBI" id="CHEBI:57705"/>
        <dbReference type="ChEBI" id="CHEBI:58223"/>
        <dbReference type="ChEBI" id="CHEBI:61387"/>
        <dbReference type="ChEBI" id="CHEBI:61388"/>
        <dbReference type="EC" id="2.4.1.227"/>
    </reaction>
</comment>
<keyword evidence="5 10" id="KW-0133">Cell shape</keyword>
<evidence type="ECO:0000256" key="9">
    <source>
        <dbReference type="ARBA" id="ARBA00023316"/>
    </source>
</evidence>
<dbReference type="GO" id="GO:0051301">
    <property type="term" value="P:cell division"/>
    <property type="evidence" value="ECO:0007669"/>
    <property type="project" value="UniProtKB-KW"/>
</dbReference>
<reference evidence="14 15" key="1">
    <citation type="journal article" date="2016" name="Nat. Commun.">
        <title>Thousands of microbial genomes shed light on interconnected biogeochemical processes in an aquifer system.</title>
        <authorList>
            <person name="Anantharaman K."/>
            <person name="Brown C.T."/>
            <person name="Hug L.A."/>
            <person name="Sharon I."/>
            <person name="Castelle C.J."/>
            <person name="Probst A.J."/>
            <person name="Thomas B.C."/>
            <person name="Singh A."/>
            <person name="Wilkins M.J."/>
            <person name="Karaoz U."/>
            <person name="Brodie E.L."/>
            <person name="Williams K.H."/>
            <person name="Hubbard S.S."/>
            <person name="Banfield J.F."/>
        </authorList>
    </citation>
    <scope>NUCLEOTIDE SEQUENCE [LARGE SCALE GENOMIC DNA]</scope>
</reference>
<dbReference type="Pfam" id="PF03033">
    <property type="entry name" value="Glyco_transf_28"/>
    <property type="match status" value="1"/>
</dbReference>
<protein>
    <recommendedName>
        <fullName evidence="10">UDP-N-acetylglucosamine--N-acetylmuramyl-(pentapeptide) pyrophosphoryl-undecaprenol N-acetylglucosamine transferase</fullName>
        <ecNumber evidence="10">2.4.1.227</ecNumber>
    </recommendedName>
    <alternativeName>
        <fullName evidence="10">Undecaprenyl-PP-MurNAc-pentapeptide-UDPGlcNAc GlcNAc transferase</fullName>
    </alternativeName>
</protein>
<evidence type="ECO:0000256" key="7">
    <source>
        <dbReference type="ARBA" id="ARBA00023136"/>
    </source>
</evidence>
<name>A0A1G1Y7E5_9BACT</name>
<comment type="subcellular location">
    <subcellularLocation>
        <location evidence="10">Cell membrane</location>
        <topology evidence="10">Peripheral membrane protein</topology>
        <orientation evidence="10">Cytoplasmic side</orientation>
    </subcellularLocation>
</comment>
<evidence type="ECO:0000256" key="8">
    <source>
        <dbReference type="ARBA" id="ARBA00023306"/>
    </source>
</evidence>
<keyword evidence="1 10" id="KW-1003">Cell membrane</keyword>
<dbReference type="Pfam" id="PF04101">
    <property type="entry name" value="Glyco_tran_28_C"/>
    <property type="match status" value="1"/>
</dbReference>
<evidence type="ECO:0000313" key="15">
    <source>
        <dbReference type="Proteomes" id="UP000178385"/>
    </source>
</evidence>
<dbReference type="EMBL" id="MHIG01000010">
    <property type="protein sequence ID" value="OGY47660.1"/>
    <property type="molecule type" value="Genomic_DNA"/>
</dbReference>